<proteinExistence type="predicted"/>
<reference evidence="2" key="1">
    <citation type="submission" date="2022-11" db="UniProtKB">
        <authorList>
            <consortium name="WormBaseParasite"/>
        </authorList>
    </citation>
    <scope>IDENTIFICATION</scope>
</reference>
<sequence>MDIIVAPDISDATVDMFDTLVKSYLKDYILIGGKMTVKPHKLLHYKKIMKEMGPLRHLDTFRNEAKHHHFKQYAHVNRCFKNLQTTLADKNELMFAYTLMQMKAPDYLEMSRKTRSFGKFKKGLAVVYGRDPVTREPMFGAIFNYDVNNDRLSLKILILEEFDDDSYCYIVTETENVTDVFTASLLCPEPIAIYRKSRNYIRMPYLLP</sequence>
<dbReference type="WBParaSite" id="PSU_v2.g8976.t1">
    <property type="protein sequence ID" value="PSU_v2.g8976.t1"/>
    <property type="gene ID" value="PSU_v2.g8976"/>
</dbReference>
<accession>A0A914ZAN6</accession>
<evidence type="ECO:0000313" key="1">
    <source>
        <dbReference type="Proteomes" id="UP000887577"/>
    </source>
</evidence>
<name>A0A914ZAN6_9BILA</name>
<protein>
    <submittedName>
        <fullName evidence="2">Uncharacterized protein</fullName>
    </submittedName>
</protein>
<dbReference type="AlphaFoldDB" id="A0A914ZAN6"/>
<keyword evidence="1" id="KW-1185">Reference proteome</keyword>
<dbReference type="Proteomes" id="UP000887577">
    <property type="component" value="Unplaced"/>
</dbReference>
<organism evidence="1 2">
    <name type="scientific">Panagrolaimus superbus</name>
    <dbReference type="NCBI Taxonomy" id="310955"/>
    <lineage>
        <taxon>Eukaryota</taxon>
        <taxon>Metazoa</taxon>
        <taxon>Ecdysozoa</taxon>
        <taxon>Nematoda</taxon>
        <taxon>Chromadorea</taxon>
        <taxon>Rhabditida</taxon>
        <taxon>Tylenchina</taxon>
        <taxon>Panagrolaimomorpha</taxon>
        <taxon>Panagrolaimoidea</taxon>
        <taxon>Panagrolaimidae</taxon>
        <taxon>Panagrolaimus</taxon>
    </lineage>
</organism>
<evidence type="ECO:0000313" key="2">
    <source>
        <dbReference type="WBParaSite" id="PSU_v2.g8976.t1"/>
    </source>
</evidence>